<dbReference type="GO" id="GO:0006355">
    <property type="term" value="P:regulation of DNA-templated transcription"/>
    <property type="evidence" value="ECO:0007669"/>
    <property type="project" value="InterPro"/>
</dbReference>
<feature type="domain" description="HTH luxR-type" evidence="4">
    <location>
        <begin position="145"/>
        <end position="210"/>
    </location>
</feature>
<evidence type="ECO:0000313" key="7">
    <source>
        <dbReference type="Proteomes" id="UP000235387"/>
    </source>
</evidence>
<evidence type="ECO:0000259" key="5">
    <source>
        <dbReference type="PROSITE" id="PS50110"/>
    </source>
</evidence>
<dbReference type="RefSeq" id="WP_102391852.1">
    <property type="nucleotide sequence ID" value="NZ_MDAL01000049.1"/>
</dbReference>
<evidence type="ECO:0000256" key="3">
    <source>
        <dbReference type="PROSITE-ProRule" id="PRU00169"/>
    </source>
</evidence>
<evidence type="ECO:0000313" key="6">
    <source>
        <dbReference type="EMBL" id="PMN88755.1"/>
    </source>
</evidence>
<keyword evidence="2 6" id="KW-0238">DNA-binding</keyword>
<dbReference type="PANTHER" id="PTHR43214">
    <property type="entry name" value="TWO-COMPONENT RESPONSE REGULATOR"/>
    <property type="match status" value="1"/>
</dbReference>
<dbReference type="Pfam" id="PF00072">
    <property type="entry name" value="Response_reg"/>
    <property type="match status" value="1"/>
</dbReference>
<dbReference type="SMART" id="SM00421">
    <property type="entry name" value="HTH_LUXR"/>
    <property type="match status" value="1"/>
</dbReference>
<dbReference type="CDD" id="cd06170">
    <property type="entry name" value="LuxR_C_like"/>
    <property type="match status" value="1"/>
</dbReference>
<dbReference type="PANTHER" id="PTHR43214:SF42">
    <property type="entry name" value="TRANSCRIPTIONAL REGULATORY PROTEIN DESR"/>
    <property type="match status" value="1"/>
</dbReference>
<feature type="modified residue" description="4-aspartylphosphate" evidence="3">
    <location>
        <position position="61"/>
    </location>
</feature>
<name>A0A2N7L525_9GAMM</name>
<dbReference type="SUPFAM" id="SSF52172">
    <property type="entry name" value="CheY-like"/>
    <property type="match status" value="1"/>
</dbReference>
<gene>
    <name evidence="6" type="ORF">BCT23_04435</name>
</gene>
<keyword evidence="1 3" id="KW-0597">Phosphoprotein</keyword>
<dbReference type="GO" id="GO:0000160">
    <property type="term" value="P:phosphorelay signal transduction system"/>
    <property type="evidence" value="ECO:0007669"/>
    <property type="project" value="InterPro"/>
</dbReference>
<dbReference type="InterPro" id="IPR011006">
    <property type="entry name" value="CheY-like_superfamily"/>
</dbReference>
<dbReference type="AlphaFoldDB" id="A0A2N7L525"/>
<dbReference type="InterPro" id="IPR039420">
    <property type="entry name" value="WalR-like"/>
</dbReference>
<dbReference type="InterPro" id="IPR001789">
    <property type="entry name" value="Sig_transdc_resp-reg_receiver"/>
</dbReference>
<dbReference type="Proteomes" id="UP000235387">
    <property type="component" value="Unassembled WGS sequence"/>
</dbReference>
<dbReference type="CDD" id="cd17535">
    <property type="entry name" value="REC_NarL-like"/>
    <property type="match status" value="1"/>
</dbReference>
<evidence type="ECO:0000256" key="1">
    <source>
        <dbReference type="ARBA" id="ARBA00022553"/>
    </source>
</evidence>
<dbReference type="GO" id="GO:0003677">
    <property type="term" value="F:DNA binding"/>
    <property type="evidence" value="ECO:0007669"/>
    <property type="project" value="UniProtKB-KW"/>
</dbReference>
<evidence type="ECO:0000259" key="4">
    <source>
        <dbReference type="PROSITE" id="PS50043"/>
    </source>
</evidence>
<dbReference type="InterPro" id="IPR058245">
    <property type="entry name" value="NreC/VraR/RcsB-like_REC"/>
</dbReference>
<dbReference type="EMBL" id="MDAL01000049">
    <property type="protein sequence ID" value="PMN88755.1"/>
    <property type="molecule type" value="Genomic_DNA"/>
</dbReference>
<reference evidence="7" key="1">
    <citation type="submission" date="2016-07" db="EMBL/GenBank/DDBJ databases">
        <title>Nontailed viruses are major unrecognized killers of bacteria in the ocean.</title>
        <authorList>
            <person name="Kauffman K."/>
            <person name="Hussain F."/>
            <person name="Yang J."/>
            <person name="Arevalo P."/>
            <person name="Brown J."/>
            <person name="Cutler M."/>
            <person name="Kelly L."/>
            <person name="Polz M.F."/>
        </authorList>
    </citation>
    <scope>NUCLEOTIDE SEQUENCE [LARGE SCALE GENOMIC DNA]</scope>
    <source>
        <strain evidence="7">10N.261.45.A10</strain>
    </source>
</reference>
<feature type="domain" description="Response regulatory" evidence="5">
    <location>
        <begin position="9"/>
        <end position="126"/>
    </location>
</feature>
<evidence type="ECO:0000256" key="2">
    <source>
        <dbReference type="ARBA" id="ARBA00023125"/>
    </source>
</evidence>
<dbReference type="SMART" id="SM00448">
    <property type="entry name" value="REC"/>
    <property type="match status" value="1"/>
</dbReference>
<comment type="caution">
    <text evidence="6">The sequence shown here is derived from an EMBL/GenBank/DDBJ whole genome shotgun (WGS) entry which is preliminary data.</text>
</comment>
<dbReference type="Gene3D" id="1.10.10.10">
    <property type="entry name" value="Winged helix-like DNA-binding domain superfamily/Winged helix DNA-binding domain"/>
    <property type="match status" value="1"/>
</dbReference>
<accession>A0A2N7L525</accession>
<dbReference type="InterPro" id="IPR000792">
    <property type="entry name" value="Tscrpt_reg_LuxR_C"/>
</dbReference>
<dbReference type="PRINTS" id="PR00038">
    <property type="entry name" value="HTHLUXR"/>
</dbReference>
<dbReference type="InterPro" id="IPR036388">
    <property type="entry name" value="WH-like_DNA-bd_sf"/>
</dbReference>
<proteinExistence type="predicted"/>
<dbReference type="Gene3D" id="3.40.50.2300">
    <property type="match status" value="1"/>
</dbReference>
<dbReference type="InterPro" id="IPR016032">
    <property type="entry name" value="Sig_transdc_resp-reg_C-effctor"/>
</dbReference>
<dbReference type="PROSITE" id="PS50043">
    <property type="entry name" value="HTH_LUXR_2"/>
    <property type="match status" value="1"/>
</dbReference>
<sequence>MNEVCKKIHVVIADDHPLFIKGVESLLATAGHIILVDKVPDGDSLLRSVASASQVDVVVLDLSMPGPPSEELIDALLAHNASMGLIALTMHANEHLALRLLKRGLSGYVLKDAAFDDLLHAIECVVSGDVFVSSGLVQEVKLLENDAQTVYLTTQEGRVLKEVSQGLSNKEVAQRLDISERTVRFHLGNCCEKLGAQSRTEAVTVARARRLI</sequence>
<protein>
    <submittedName>
        <fullName evidence="6">DNA-binding response regulator</fullName>
    </submittedName>
</protein>
<dbReference type="PROSITE" id="PS50110">
    <property type="entry name" value="RESPONSE_REGULATORY"/>
    <property type="match status" value="1"/>
</dbReference>
<dbReference type="Pfam" id="PF00196">
    <property type="entry name" value="GerE"/>
    <property type="match status" value="1"/>
</dbReference>
<organism evidence="6 7">
    <name type="scientific">Enterovibrio norvegicus</name>
    <dbReference type="NCBI Taxonomy" id="188144"/>
    <lineage>
        <taxon>Bacteria</taxon>
        <taxon>Pseudomonadati</taxon>
        <taxon>Pseudomonadota</taxon>
        <taxon>Gammaproteobacteria</taxon>
        <taxon>Vibrionales</taxon>
        <taxon>Vibrionaceae</taxon>
        <taxon>Enterovibrio</taxon>
    </lineage>
</organism>
<dbReference type="SUPFAM" id="SSF46894">
    <property type="entry name" value="C-terminal effector domain of the bipartite response regulators"/>
    <property type="match status" value="1"/>
</dbReference>